<evidence type="ECO:0000313" key="1">
    <source>
        <dbReference type="EMBL" id="VVE73188.1"/>
    </source>
</evidence>
<protein>
    <recommendedName>
        <fullName evidence="3">Inovirus Gp2 family protein</fullName>
    </recommendedName>
</protein>
<dbReference type="AlphaFoldDB" id="A0A5E5AIV6"/>
<dbReference type="RefSeq" id="WP_150740258.1">
    <property type="nucleotide sequence ID" value="NZ_CABPSP010000016.1"/>
</dbReference>
<dbReference type="OrthoDB" id="8592743at2"/>
<dbReference type="EMBL" id="CABPSP010000016">
    <property type="protein sequence ID" value="VVE73188.1"/>
    <property type="molecule type" value="Genomic_DNA"/>
</dbReference>
<evidence type="ECO:0000313" key="2">
    <source>
        <dbReference type="Proteomes" id="UP000383122"/>
    </source>
</evidence>
<accession>A0A5E5AIV6</accession>
<dbReference type="Proteomes" id="UP000383122">
    <property type="component" value="Unassembled WGS sequence"/>
</dbReference>
<gene>
    <name evidence="1" type="ORF">PAN31117_04645</name>
</gene>
<organism evidence="1 2">
    <name type="scientific">Pandoraea anapnoica</name>
    <dbReference type="NCBI Taxonomy" id="2508301"/>
    <lineage>
        <taxon>Bacteria</taxon>
        <taxon>Pseudomonadati</taxon>
        <taxon>Pseudomonadota</taxon>
        <taxon>Betaproteobacteria</taxon>
        <taxon>Burkholderiales</taxon>
        <taxon>Burkholderiaceae</taxon>
        <taxon>Pandoraea</taxon>
    </lineage>
</organism>
<proteinExistence type="predicted"/>
<keyword evidence="2" id="KW-1185">Reference proteome</keyword>
<sequence length="369" mass="43129">MDAQNELIDVLEICQHMHQRSMYEDLEIDGEVRATLRDARTPRYLFHIEEFVADLLRSDELAFTETEANELGCVREGRLAKRYYGKVSGWICLYQEGTHYAPKVSAFYEACRDLDLMSGWDGFRPPRSRLREDGTRSMDLFNALIGLIRKRCGSRRFKEAERLSRLNAKRNVKRLMELEARMFSEGGDQGEGRSRWLILWLTLGYERRYRSSVTPELISEHRNKLLSARRTTKPMTGVKNYVWTIEAGADVGMHMHVLFFYASDRNHDEYYARQIGEYWVEKVTDGVGDYWNGNTPERKRHYQTSGFGIGVGQINSVDVEKRVALRKVLEYMAKADQYLRTKGLRRMRTIGWGKVPKKIKAGRRRGRDK</sequence>
<reference evidence="1 2" key="1">
    <citation type="submission" date="2019-08" db="EMBL/GenBank/DDBJ databases">
        <authorList>
            <person name="Peeters C."/>
        </authorList>
    </citation>
    <scope>NUCLEOTIDE SEQUENCE [LARGE SCALE GENOMIC DNA]</scope>
    <source>
        <strain evidence="1 2">LMG 31117</strain>
    </source>
</reference>
<name>A0A5E5AIV6_9BURK</name>
<evidence type="ECO:0008006" key="3">
    <source>
        <dbReference type="Google" id="ProtNLM"/>
    </source>
</evidence>